<dbReference type="Proteomes" id="UP000239047">
    <property type="component" value="Unassembled WGS sequence"/>
</dbReference>
<comment type="similarity">
    <text evidence="2 6">Belongs to the acyl-CoA dehydrogenase family.</text>
</comment>
<evidence type="ECO:0000256" key="5">
    <source>
        <dbReference type="ARBA" id="ARBA00023002"/>
    </source>
</evidence>
<evidence type="ECO:0000256" key="1">
    <source>
        <dbReference type="ARBA" id="ARBA00001974"/>
    </source>
</evidence>
<dbReference type="PANTHER" id="PTHR43884:SF25">
    <property type="entry name" value="ACYL-COA DEHYDROGENASE YDBM-RELATED"/>
    <property type="match status" value="1"/>
</dbReference>
<dbReference type="AlphaFoldDB" id="A0A2S5G9Q1"/>
<dbReference type="CDD" id="cd00567">
    <property type="entry name" value="ACAD"/>
    <property type="match status" value="1"/>
</dbReference>
<evidence type="ECO:0000259" key="9">
    <source>
        <dbReference type="Pfam" id="PF02771"/>
    </source>
</evidence>
<feature type="domain" description="Acyl-CoA dehydrogenase/oxidase C-terminal" evidence="7">
    <location>
        <begin position="243"/>
        <end position="359"/>
    </location>
</feature>
<dbReference type="InterPro" id="IPR006091">
    <property type="entry name" value="Acyl-CoA_Oxase/DH_mid-dom"/>
</dbReference>
<evidence type="ECO:0000256" key="2">
    <source>
        <dbReference type="ARBA" id="ARBA00009347"/>
    </source>
</evidence>
<accession>A0A2S5G9Q1</accession>
<dbReference type="PIRSF" id="PIRSF016578">
    <property type="entry name" value="HsaA"/>
    <property type="match status" value="1"/>
</dbReference>
<dbReference type="GO" id="GO:0003995">
    <property type="term" value="F:acyl-CoA dehydrogenase activity"/>
    <property type="evidence" value="ECO:0007669"/>
    <property type="project" value="TreeGrafter"/>
</dbReference>
<protein>
    <submittedName>
        <fullName evidence="10">Acyl-CoA dehydrogenase</fullName>
    </submittedName>
</protein>
<gene>
    <name evidence="10" type="ORF">C4B60_14425</name>
</gene>
<dbReference type="Pfam" id="PF02771">
    <property type="entry name" value="Acyl-CoA_dh_N"/>
    <property type="match status" value="1"/>
</dbReference>
<dbReference type="InterPro" id="IPR013786">
    <property type="entry name" value="AcylCoA_DH/ox_N"/>
</dbReference>
<evidence type="ECO:0000256" key="4">
    <source>
        <dbReference type="ARBA" id="ARBA00022827"/>
    </source>
</evidence>
<keyword evidence="4 6" id="KW-0274">FAD</keyword>
<dbReference type="RefSeq" id="WP_104058725.1">
    <property type="nucleotide sequence ID" value="NZ_PREZ01000005.1"/>
</dbReference>
<dbReference type="SUPFAM" id="SSF56645">
    <property type="entry name" value="Acyl-CoA dehydrogenase NM domain-like"/>
    <property type="match status" value="1"/>
</dbReference>
<evidence type="ECO:0000313" key="11">
    <source>
        <dbReference type="Proteomes" id="UP000239047"/>
    </source>
</evidence>
<dbReference type="OrthoDB" id="9785203at2"/>
<evidence type="ECO:0000259" key="7">
    <source>
        <dbReference type="Pfam" id="PF00441"/>
    </source>
</evidence>
<name>A0A2S5G9Q1_9BACL</name>
<evidence type="ECO:0000313" key="10">
    <source>
        <dbReference type="EMBL" id="PPA69732.1"/>
    </source>
</evidence>
<dbReference type="Pfam" id="PF02770">
    <property type="entry name" value="Acyl-CoA_dh_M"/>
    <property type="match status" value="1"/>
</dbReference>
<dbReference type="Pfam" id="PF00441">
    <property type="entry name" value="Acyl-CoA_dh_1"/>
    <property type="match status" value="1"/>
</dbReference>
<keyword evidence="3 6" id="KW-0285">Flavoprotein</keyword>
<dbReference type="InterPro" id="IPR037069">
    <property type="entry name" value="AcylCoA_DH/ox_N_sf"/>
</dbReference>
<sequence length="383" mass="41880">MFDFVRNNEQRELLNKLEALIPAFKQREPDLTQLNSYPKENIEDLKQIDYQTLTMPTEYGGQGMGLYSFVLAQELIAKGSGSTALSIGWHGGSLLEWSENRNWDKDIAEWLTKKIIDGAIINTAATEKGAGSPTRGALPQTTAVEKDGSWVITGEKSYTSLAPLIDYFFVTAAIGDTDSVAVFVVPKETKGVSINETWDSVGMRGTASHDLVLNEAVIPKSYLLKPLNGERKMNPQAWLLHIPACYIGIAGAARDEAVAFASNYTPVSLGEPIGSLVNIQQQIGEMDIELISARQALYHAALVYEEAENKAAVKDLLQAAKVNVTNAAISIVDRAMRIVGPSAMSASSPMQRYYKDVRMGLHNPPMEDMVKKALGEKAVELDN</sequence>
<evidence type="ECO:0000256" key="3">
    <source>
        <dbReference type="ARBA" id="ARBA00022630"/>
    </source>
</evidence>
<comment type="caution">
    <text evidence="10">The sequence shown here is derived from an EMBL/GenBank/DDBJ whole genome shotgun (WGS) entry which is preliminary data.</text>
</comment>
<proteinExistence type="inferred from homology"/>
<comment type="cofactor">
    <cofactor evidence="1 6">
        <name>FAD</name>
        <dbReference type="ChEBI" id="CHEBI:57692"/>
    </cofactor>
</comment>
<feature type="domain" description="Acyl-CoA dehydrogenase/oxidase N-terminal" evidence="9">
    <location>
        <begin position="28"/>
        <end position="92"/>
    </location>
</feature>
<dbReference type="InterPro" id="IPR046373">
    <property type="entry name" value="Acyl-CoA_Oxase/DH_mid-dom_sf"/>
</dbReference>
<dbReference type="Gene3D" id="1.20.140.10">
    <property type="entry name" value="Butyryl-CoA Dehydrogenase, subunit A, domain 3"/>
    <property type="match status" value="1"/>
</dbReference>
<dbReference type="InterPro" id="IPR036250">
    <property type="entry name" value="AcylCo_DH-like_C"/>
</dbReference>
<dbReference type="GO" id="GO:0050660">
    <property type="term" value="F:flavin adenine dinucleotide binding"/>
    <property type="evidence" value="ECO:0007669"/>
    <property type="project" value="InterPro"/>
</dbReference>
<dbReference type="SUPFAM" id="SSF47203">
    <property type="entry name" value="Acyl-CoA dehydrogenase C-terminal domain-like"/>
    <property type="match status" value="1"/>
</dbReference>
<keyword evidence="11" id="KW-1185">Reference proteome</keyword>
<keyword evidence="5 6" id="KW-0560">Oxidoreductase</keyword>
<dbReference type="Gene3D" id="2.40.110.10">
    <property type="entry name" value="Butyryl-CoA Dehydrogenase, subunit A, domain 2"/>
    <property type="match status" value="1"/>
</dbReference>
<evidence type="ECO:0000256" key="6">
    <source>
        <dbReference type="RuleBase" id="RU362125"/>
    </source>
</evidence>
<feature type="domain" description="Acyl-CoA oxidase/dehydrogenase middle" evidence="8">
    <location>
        <begin position="123"/>
        <end position="214"/>
    </location>
</feature>
<dbReference type="EMBL" id="PREZ01000005">
    <property type="protein sequence ID" value="PPA69732.1"/>
    <property type="molecule type" value="Genomic_DNA"/>
</dbReference>
<dbReference type="Gene3D" id="1.10.540.10">
    <property type="entry name" value="Acyl-CoA dehydrogenase/oxidase, N-terminal domain"/>
    <property type="match status" value="1"/>
</dbReference>
<dbReference type="PANTHER" id="PTHR43884">
    <property type="entry name" value="ACYL-COA DEHYDROGENASE"/>
    <property type="match status" value="1"/>
</dbReference>
<evidence type="ECO:0000259" key="8">
    <source>
        <dbReference type="Pfam" id="PF02770"/>
    </source>
</evidence>
<dbReference type="InterPro" id="IPR009100">
    <property type="entry name" value="AcylCoA_DH/oxidase_NM_dom_sf"/>
</dbReference>
<dbReference type="InterPro" id="IPR009075">
    <property type="entry name" value="AcylCo_DH/oxidase_C"/>
</dbReference>
<reference evidence="10 11" key="1">
    <citation type="submission" date="2018-02" db="EMBL/GenBank/DDBJ databases">
        <title>Jeotgalibacillus proteolyticum sp. nov. a protease producing bacterium isolated from ocean sediments of Laizhou Bay.</title>
        <authorList>
            <person name="Li Y."/>
        </authorList>
    </citation>
    <scope>NUCLEOTIDE SEQUENCE [LARGE SCALE GENOMIC DNA]</scope>
    <source>
        <strain evidence="10 11">22-7</strain>
    </source>
</reference>
<organism evidence="10 11">
    <name type="scientific">Jeotgalibacillus proteolyticus</name>
    <dbReference type="NCBI Taxonomy" id="2082395"/>
    <lineage>
        <taxon>Bacteria</taxon>
        <taxon>Bacillati</taxon>
        <taxon>Bacillota</taxon>
        <taxon>Bacilli</taxon>
        <taxon>Bacillales</taxon>
        <taxon>Caryophanaceae</taxon>
        <taxon>Jeotgalibacillus</taxon>
    </lineage>
</organism>